<dbReference type="RefSeq" id="WP_093852218.1">
    <property type="nucleotide sequence ID" value="NZ_FOSG01000027.1"/>
</dbReference>
<dbReference type="EMBL" id="FOSG01000027">
    <property type="protein sequence ID" value="SFL80132.1"/>
    <property type="molecule type" value="Genomic_DNA"/>
</dbReference>
<accession>A0A1I4KMY2</accession>
<feature type="transmembrane region" description="Helical" evidence="1">
    <location>
        <begin position="78"/>
        <end position="95"/>
    </location>
</feature>
<dbReference type="OrthoDB" id="4220686at2"/>
<evidence type="ECO:0000256" key="1">
    <source>
        <dbReference type="SAM" id="Phobius"/>
    </source>
</evidence>
<dbReference type="AlphaFoldDB" id="A0A1I4KMY2"/>
<keyword evidence="3" id="KW-1185">Reference proteome</keyword>
<gene>
    <name evidence="2" type="ORF">SAMN05192584_12766</name>
</gene>
<keyword evidence="1" id="KW-0472">Membrane</keyword>
<keyword evidence="1" id="KW-1133">Transmembrane helix</keyword>
<evidence type="ECO:0008006" key="4">
    <source>
        <dbReference type="Google" id="ProtNLM"/>
    </source>
</evidence>
<dbReference type="Proteomes" id="UP000198928">
    <property type="component" value="Unassembled WGS sequence"/>
</dbReference>
<proteinExistence type="predicted"/>
<organism evidence="2 3">
    <name type="scientific">Streptomyces pini</name>
    <dbReference type="NCBI Taxonomy" id="1520580"/>
    <lineage>
        <taxon>Bacteria</taxon>
        <taxon>Bacillati</taxon>
        <taxon>Actinomycetota</taxon>
        <taxon>Actinomycetes</taxon>
        <taxon>Kitasatosporales</taxon>
        <taxon>Streptomycetaceae</taxon>
        <taxon>Streptomyces</taxon>
    </lineage>
</organism>
<keyword evidence="1" id="KW-0812">Transmembrane</keyword>
<protein>
    <recommendedName>
        <fullName evidence="4">Vitamin K epoxide reductase family protein</fullName>
    </recommendedName>
</protein>
<evidence type="ECO:0000313" key="2">
    <source>
        <dbReference type="EMBL" id="SFL80132.1"/>
    </source>
</evidence>
<name>A0A1I4KMY2_9ACTN</name>
<evidence type="ECO:0000313" key="3">
    <source>
        <dbReference type="Proteomes" id="UP000198928"/>
    </source>
</evidence>
<reference evidence="3" key="1">
    <citation type="submission" date="2016-10" db="EMBL/GenBank/DDBJ databases">
        <authorList>
            <person name="Varghese N."/>
            <person name="Submissions S."/>
        </authorList>
    </citation>
    <scope>NUCLEOTIDE SEQUENCE [LARGE SCALE GENOMIC DNA]</scope>
    <source>
        <strain evidence="3">PL19</strain>
    </source>
</reference>
<feature type="transmembrane region" description="Helical" evidence="1">
    <location>
        <begin position="52"/>
        <end position="69"/>
    </location>
</feature>
<sequence length="136" mass="14304">MAVRWGTFVLFALGVAGLSWGIADWIDAADCAAGERYCDTEPGKREHDGRNVLLVFGGFLTLFPGTVLVERTQDWRPALGLPVGALAGSAIALSINREPGIWILVCVLLAVCAALPFALRMLVAPQTGAGRPPSSG</sequence>
<feature type="transmembrane region" description="Helical" evidence="1">
    <location>
        <begin position="101"/>
        <end position="123"/>
    </location>
</feature>